<sequence length="106" mass="12013">MNKIVYLNNSNFKSEVLDSEKLVIVDFWAEWCMPCRMVAPILEELSEELENVKISKLNVDEVGEIAAEFGIRSIPTLLFFKGGKIIDKSVGAMPKETLKIKIESHL</sequence>
<accession>A0AAU9DTL7</accession>
<evidence type="ECO:0000256" key="7">
    <source>
        <dbReference type="PIRNR" id="PIRNR000077"/>
    </source>
</evidence>
<reference evidence="11 12" key="1">
    <citation type="submission" date="2022-11" db="EMBL/GenBank/DDBJ databases">
        <title>Haliovirga abyssi gen. nov., sp. nov., a mesophilic fermentative bacterium isolated from the Iheya North hydrothermal field and the proposal of Haliovirgaceae fam. nov.</title>
        <authorList>
            <person name="Miyazaki U."/>
            <person name="Tame A."/>
            <person name="Miyazaki J."/>
            <person name="Takai K."/>
            <person name="Sawayama S."/>
            <person name="Kitajima M."/>
            <person name="Okamoto A."/>
            <person name="Nakagawa S."/>
        </authorList>
    </citation>
    <scope>NUCLEOTIDE SEQUENCE [LARGE SCALE GENOMIC DNA]</scope>
    <source>
        <strain evidence="11 12">IC12</strain>
    </source>
</reference>
<dbReference type="InterPro" id="IPR005746">
    <property type="entry name" value="Thioredoxin"/>
</dbReference>
<feature type="disulfide bond" description="Redox-active" evidence="9">
    <location>
        <begin position="32"/>
        <end position="35"/>
    </location>
</feature>
<feature type="domain" description="Thioredoxin" evidence="10">
    <location>
        <begin position="1"/>
        <end position="106"/>
    </location>
</feature>
<dbReference type="GO" id="GO:0045454">
    <property type="term" value="P:cell redox homeostasis"/>
    <property type="evidence" value="ECO:0007669"/>
    <property type="project" value="TreeGrafter"/>
</dbReference>
<dbReference type="Pfam" id="PF00085">
    <property type="entry name" value="Thioredoxin"/>
    <property type="match status" value="1"/>
</dbReference>
<dbReference type="KEGG" id="haby:HLVA_10980"/>
<dbReference type="PIRSF" id="PIRSF000077">
    <property type="entry name" value="Thioredoxin"/>
    <property type="match status" value="1"/>
</dbReference>
<evidence type="ECO:0000256" key="5">
    <source>
        <dbReference type="ARBA" id="ARBA00023284"/>
    </source>
</evidence>
<dbReference type="AlphaFoldDB" id="A0AAU9DTL7"/>
<keyword evidence="4 9" id="KW-1015">Disulfide bond</keyword>
<protein>
    <recommendedName>
        <fullName evidence="6 7">Thioredoxin</fullName>
    </recommendedName>
</protein>
<dbReference type="PANTHER" id="PTHR45663:SF11">
    <property type="entry name" value="GEO12009P1"/>
    <property type="match status" value="1"/>
</dbReference>
<evidence type="ECO:0000256" key="9">
    <source>
        <dbReference type="PIRSR" id="PIRSR000077-4"/>
    </source>
</evidence>
<dbReference type="EMBL" id="AP027059">
    <property type="protein sequence ID" value="BDU50529.1"/>
    <property type="molecule type" value="Genomic_DNA"/>
</dbReference>
<dbReference type="RefSeq" id="WP_307903395.1">
    <property type="nucleotide sequence ID" value="NZ_AP027059.1"/>
</dbReference>
<dbReference type="InterPro" id="IPR036249">
    <property type="entry name" value="Thioredoxin-like_sf"/>
</dbReference>
<feature type="site" description="Contributes to redox potential value" evidence="8">
    <location>
        <position position="34"/>
    </location>
</feature>
<name>A0AAU9DTL7_9FUSO</name>
<evidence type="ECO:0000256" key="3">
    <source>
        <dbReference type="ARBA" id="ARBA00022982"/>
    </source>
</evidence>
<dbReference type="FunFam" id="3.40.30.10:FF:000001">
    <property type="entry name" value="Thioredoxin"/>
    <property type="match status" value="1"/>
</dbReference>
<organism evidence="11 12">
    <name type="scientific">Haliovirga abyssi</name>
    <dbReference type="NCBI Taxonomy" id="2996794"/>
    <lineage>
        <taxon>Bacteria</taxon>
        <taxon>Fusobacteriati</taxon>
        <taxon>Fusobacteriota</taxon>
        <taxon>Fusobacteriia</taxon>
        <taxon>Fusobacteriales</taxon>
        <taxon>Haliovirgaceae</taxon>
        <taxon>Haliovirga</taxon>
    </lineage>
</organism>
<dbReference type="InterPro" id="IPR013766">
    <property type="entry name" value="Thioredoxin_domain"/>
</dbReference>
<evidence type="ECO:0000256" key="1">
    <source>
        <dbReference type="ARBA" id="ARBA00008987"/>
    </source>
</evidence>
<keyword evidence="5 9" id="KW-0676">Redox-active center</keyword>
<dbReference type="PROSITE" id="PS51352">
    <property type="entry name" value="THIOREDOXIN_2"/>
    <property type="match status" value="1"/>
</dbReference>
<feature type="active site" description="Nucleophile" evidence="8">
    <location>
        <position position="35"/>
    </location>
</feature>
<evidence type="ECO:0000256" key="4">
    <source>
        <dbReference type="ARBA" id="ARBA00023157"/>
    </source>
</evidence>
<dbReference type="CDD" id="cd02947">
    <property type="entry name" value="TRX_family"/>
    <property type="match status" value="1"/>
</dbReference>
<feature type="site" description="Contributes to redox potential value" evidence="8">
    <location>
        <position position="33"/>
    </location>
</feature>
<keyword evidence="2" id="KW-0813">Transport</keyword>
<dbReference type="PANTHER" id="PTHR45663">
    <property type="entry name" value="GEO12009P1"/>
    <property type="match status" value="1"/>
</dbReference>
<feature type="site" description="Deprotonates C-terminal active site Cys" evidence="8">
    <location>
        <position position="26"/>
    </location>
</feature>
<proteinExistence type="inferred from homology"/>
<evidence type="ECO:0000256" key="2">
    <source>
        <dbReference type="ARBA" id="ARBA00022448"/>
    </source>
</evidence>
<dbReference type="GO" id="GO:0005829">
    <property type="term" value="C:cytosol"/>
    <property type="evidence" value="ECO:0007669"/>
    <property type="project" value="TreeGrafter"/>
</dbReference>
<evidence type="ECO:0000313" key="12">
    <source>
        <dbReference type="Proteomes" id="UP001321582"/>
    </source>
</evidence>
<dbReference type="Gene3D" id="3.40.30.10">
    <property type="entry name" value="Glutaredoxin"/>
    <property type="match status" value="1"/>
</dbReference>
<evidence type="ECO:0000256" key="6">
    <source>
        <dbReference type="NCBIfam" id="TIGR01068"/>
    </source>
</evidence>
<keyword evidence="3" id="KW-0249">Electron transport</keyword>
<dbReference type="PRINTS" id="PR00421">
    <property type="entry name" value="THIOREDOXIN"/>
</dbReference>
<dbReference type="SUPFAM" id="SSF52833">
    <property type="entry name" value="Thioredoxin-like"/>
    <property type="match status" value="1"/>
</dbReference>
<dbReference type="NCBIfam" id="TIGR01068">
    <property type="entry name" value="thioredoxin"/>
    <property type="match status" value="1"/>
</dbReference>
<comment type="similarity">
    <text evidence="1 7">Belongs to the thioredoxin family.</text>
</comment>
<gene>
    <name evidence="11" type="primary">trxA</name>
    <name evidence="11" type="ORF">HLVA_10980</name>
</gene>
<dbReference type="GO" id="GO:0015035">
    <property type="term" value="F:protein-disulfide reductase activity"/>
    <property type="evidence" value="ECO:0007669"/>
    <property type="project" value="UniProtKB-UniRule"/>
</dbReference>
<keyword evidence="12" id="KW-1185">Reference proteome</keyword>
<dbReference type="Proteomes" id="UP001321582">
    <property type="component" value="Chromosome"/>
</dbReference>
<evidence type="ECO:0000313" key="11">
    <source>
        <dbReference type="EMBL" id="BDU50529.1"/>
    </source>
</evidence>
<evidence type="ECO:0000256" key="8">
    <source>
        <dbReference type="PIRSR" id="PIRSR000077-1"/>
    </source>
</evidence>
<evidence type="ECO:0000259" key="10">
    <source>
        <dbReference type="PROSITE" id="PS51352"/>
    </source>
</evidence>
<feature type="active site" description="Nucleophile" evidence="8">
    <location>
        <position position="32"/>
    </location>
</feature>